<evidence type="ECO:0000256" key="1">
    <source>
        <dbReference type="ARBA" id="ARBA00022741"/>
    </source>
</evidence>
<dbReference type="PANTHER" id="PTHR19375">
    <property type="entry name" value="HEAT SHOCK PROTEIN 70KDA"/>
    <property type="match status" value="1"/>
</dbReference>
<comment type="caution">
    <text evidence="3">The sequence shown here is derived from an EMBL/GenBank/DDBJ whole genome shotgun (WGS) entry which is preliminary data.</text>
</comment>
<protein>
    <submittedName>
        <fullName evidence="3">Hsp70 family protein</fullName>
    </submittedName>
</protein>
<dbReference type="EMBL" id="JAAAWP010000006">
    <property type="protein sequence ID" value="NDW22022.1"/>
    <property type="molecule type" value="Genomic_DNA"/>
</dbReference>
<dbReference type="Gene3D" id="3.30.420.40">
    <property type="match status" value="3"/>
</dbReference>
<dbReference type="Proteomes" id="UP000478837">
    <property type="component" value="Unassembled WGS sequence"/>
</dbReference>
<organism evidence="3 4">
    <name type="scientific">Alteromonas hispanica</name>
    <dbReference type="NCBI Taxonomy" id="315421"/>
    <lineage>
        <taxon>Bacteria</taxon>
        <taxon>Pseudomonadati</taxon>
        <taxon>Pseudomonadota</taxon>
        <taxon>Gammaproteobacteria</taxon>
        <taxon>Alteromonadales</taxon>
        <taxon>Alteromonadaceae</taxon>
        <taxon>Alteromonas/Salinimonas group</taxon>
        <taxon>Alteromonas</taxon>
    </lineage>
</organism>
<keyword evidence="4" id="KW-1185">Reference proteome</keyword>
<dbReference type="InterPro" id="IPR013126">
    <property type="entry name" value="Hsp_70_fam"/>
</dbReference>
<keyword evidence="1" id="KW-0547">Nucleotide-binding</keyword>
<dbReference type="Gene3D" id="3.90.640.10">
    <property type="entry name" value="Actin, Chain A, domain 4"/>
    <property type="match status" value="1"/>
</dbReference>
<dbReference type="SUPFAM" id="SSF53067">
    <property type="entry name" value="Actin-like ATPase domain"/>
    <property type="match status" value="2"/>
</dbReference>
<dbReference type="InterPro" id="IPR043129">
    <property type="entry name" value="ATPase_NBD"/>
</dbReference>
<sequence>MTAIGIDYGTSNSEVVYFDGATHQHIKLDPLDKKGNKIRSSVFIYFEDELPPPPDAMVEAKVAQLQRVINEQIDKAKDGYYSAKDPKEQATYNQRINSLRGDLHNKPALQRKAIAQLMHAMSLDEIPLLRLVEHGKFAFGEAGFRRFLKMPEKGRLIYSPKNFLGASLDSDQKKAFVGIIAKQLSYFKQCAQEQLNANIDAAVIGRPVKFHGTRGEEGNIQAIEIMTEAAKKAGFSTVNFLDEPIAAAYKIEQTLPRDITTLIVDIGGGTTDICCINLSPERTNQLDRKQDVLSVTGRRLGGMDCDKSLVLKTIAPEMGMGLKMMNGLPVPPTYFSDMCAVDNIPALMRFFSDDYGLDISQTMSVIKEPAQLERLLTVQENKLSARVVNSARMAKELLSSKSRITLPLHYIEDEFGVDISQEALQKALKPWLDKVKTLVTECLDNTDVKPEVVMITGGMSLSPIVVDALYENLLTGLPRLENDAFNSVCEGLAIQASKF</sequence>
<dbReference type="GO" id="GO:0140662">
    <property type="term" value="F:ATP-dependent protein folding chaperone"/>
    <property type="evidence" value="ECO:0007669"/>
    <property type="project" value="InterPro"/>
</dbReference>
<evidence type="ECO:0000313" key="3">
    <source>
        <dbReference type="EMBL" id="NDW22022.1"/>
    </source>
</evidence>
<evidence type="ECO:0000256" key="2">
    <source>
        <dbReference type="ARBA" id="ARBA00022840"/>
    </source>
</evidence>
<dbReference type="RefSeq" id="WP_163111903.1">
    <property type="nucleotide sequence ID" value="NZ_JAAAWP010000006.1"/>
</dbReference>
<name>A0A6L9MUY8_9ALTE</name>
<proteinExistence type="predicted"/>
<evidence type="ECO:0000313" key="4">
    <source>
        <dbReference type="Proteomes" id="UP000478837"/>
    </source>
</evidence>
<keyword evidence="2" id="KW-0067">ATP-binding</keyword>
<dbReference type="GO" id="GO:0005524">
    <property type="term" value="F:ATP binding"/>
    <property type="evidence" value="ECO:0007669"/>
    <property type="project" value="UniProtKB-KW"/>
</dbReference>
<dbReference type="AlphaFoldDB" id="A0A6L9MUY8"/>
<reference evidence="3 4" key="1">
    <citation type="submission" date="2020-01" db="EMBL/GenBank/DDBJ databases">
        <title>Genomes of bacteria type strains.</title>
        <authorList>
            <person name="Chen J."/>
            <person name="Zhu S."/>
            <person name="Yang J."/>
        </authorList>
    </citation>
    <scope>NUCLEOTIDE SEQUENCE [LARGE SCALE GENOMIC DNA]</scope>
    <source>
        <strain evidence="3 4">LMG 22958</strain>
    </source>
</reference>
<accession>A0A6L9MUY8</accession>
<gene>
    <name evidence="3" type="ORF">GTW09_10855</name>
</gene>
<dbReference type="Pfam" id="PF00012">
    <property type="entry name" value="HSP70"/>
    <property type="match status" value="1"/>
</dbReference>